<gene>
    <name evidence="5" type="ORF">SAMN05216529_102474</name>
</gene>
<dbReference type="Proteomes" id="UP000254051">
    <property type="component" value="Unassembled WGS sequence"/>
</dbReference>
<dbReference type="OrthoDB" id="2297442at2"/>
<dbReference type="SMART" id="SM00347">
    <property type="entry name" value="HTH_MARR"/>
    <property type="match status" value="1"/>
</dbReference>
<feature type="domain" description="HTH marR-type" evidence="4">
    <location>
        <begin position="5"/>
        <end position="139"/>
    </location>
</feature>
<evidence type="ECO:0000256" key="2">
    <source>
        <dbReference type="ARBA" id="ARBA00023125"/>
    </source>
</evidence>
<evidence type="ECO:0000313" key="6">
    <source>
        <dbReference type="Proteomes" id="UP000254051"/>
    </source>
</evidence>
<dbReference type="InterPro" id="IPR036390">
    <property type="entry name" value="WH_DNA-bd_sf"/>
</dbReference>
<dbReference type="Gene3D" id="1.10.10.10">
    <property type="entry name" value="Winged helix-like DNA-binding domain superfamily/Winged helix DNA-binding domain"/>
    <property type="match status" value="1"/>
</dbReference>
<name>A0A316A2A0_9FIRM</name>
<dbReference type="InterPro" id="IPR039422">
    <property type="entry name" value="MarR/SlyA-like"/>
</dbReference>
<dbReference type="PRINTS" id="PR00598">
    <property type="entry name" value="HTHMARR"/>
</dbReference>
<dbReference type="RefSeq" id="WP_109709231.1">
    <property type="nucleotide sequence ID" value="NZ_QGDS01000002.1"/>
</dbReference>
<evidence type="ECO:0000256" key="3">
    <source>
        <dbReference type="ARBA" id="ARBA00023163"/>
    </source>
</evidence>
<proteinExistence type="predicted"/>
<organism evidence="5 6">
    <name type="scientific">Faecalicatena contorta</name>
    <dbReference type="NCBI Taxonomy" id="39482"/>
    <lineage>
        <taxon>Bacteria</taxon>
        <taxon>Bacillati</taxon>
        <taxon>Bacillota</taxon>
        <taxon>Clostridia</taxon>
        <taxon>Lachnospirales</taxon>
        <taxon>Lachnospiraceae</taxon>
        <taxon>Faecalicatena</taxon>
    </lineage>
</organism>
<dbReference type="InterPro" id="IPR000835">
    <property type="entry name" value="HTH_MarR-typ"/>
</dbReference>
<dbReference type="GO" id="GO:0003677">
    <property type="term" value="F:DNA binding"/>
    <property type="evidence" value="ECO:0007669"/>
    <property type="project" value="UniProtKB-KW"/>
</dbReference>
<keyword evidence="2 5" id="KW-0238">DNA-binding</keyword>
<protein>
    <submittedName>
        <fullName evidence="5">DNA-binding transcriptional regulator, MarR family</fullName>
    </submittedName>
</protein>
<dbReference type="GO" id="GO:0003700">
    <property type="term" value="F:DNA-binding transcription factor activity"/>
    <property type="evidence" value="ECO:0007669"/>
    <property type="project" value="InterPro"/>
</dbReference>
<sequence length="144" mass="16896">MERRNQPIGFTVKQINNVFEKDLNEKLKTIGITASQCAVLDYLFHTNKEEVNQRDVERHLSLKNPTVTGLLKRLDEKGFVLCVPNTNDKRRKNIYLTEKAYDIQRRMEADRKKMDRQMTRGMTKREIAALTRGLEKLLYNIADP</sequence>
<evidence type="ECO:0000256" key="1">
    <source>
        <dbReference type="ARBA" id="ARBA00023015"/>
    </source>
</evidence>
<keyword evidence="3" id="KW-0804">Transcription</keyword>
<dbReference type="EMBL" id="UHJJ01000002">
    <property type="protein sequence ID" value="SUQ13255.1"/>
    <property type="molecule type" value="Genomic_DNA"/>
</dbReference>
<dbReference type="InterPro" id="IPR036388">
    <property type="entry name" value="WH-like_DNA-bd_sf"/>
</dbReference>
<dbReference type="Pfam" id="PF22381">
    <property type="entry name" value="Staph_reg_Sar_Rot"/>
    <property type="match status" value="1"/>
</dbReference>
<accession>A0A316A2A0</accession>
<keyword evidence="1" id="KW-0805">Transcription regulation</keyword>
<dbReference type="PANTHER" id="PTHR33164:SF43">
    <property type="entry name" value="HTH-TYPE TRANSCRIPTIONAL REPRESSOR YETL"/>
    <property type="match status" value="1"/>
</dbReference>
<dbReference type="GO" id="GO:0006950">
    <property type="term" value="P:response to stress"/>
    <property type="evidence" value="ECO:0007669"/>
    <property type="project" value="TreeGrafter"/>
</dbReference>
<keyword evidence="6" id="KW-1185">Reference proteome</keyword>
<reference evidence="6" key="1">
    <citation type="submission" date="2017-07" db="EMBL/GenBank/DDBJ databases">
        <authorList>
            <person name="Varghese N."/>
            <person name="Submissions S."/>
        </authorList>
    </citation>
    <scope>NUCLEOTIDE SEQUENCE [LARGE SCALE GENOMIC DNA]</scope>
    <source>
        <strain evidence="6">NLAE-zl-C134</strain>
    </source>
</reference>
<dbReference type="PANTHER" id="PTHR33164">
    <property type="entry name" value="TRANSCRIPTIONAL REGULATOR, MARR FAMILY"/>
    <property type="match status" value="1"/>
</dbReference>
<evidence type="ECO:0000313" key="5">
    <source>
        <dbReference type="EMBL" id="SUQ13255.1"/>
    </source>
</evidence>
<dbReference type="AlphaFoldDB" id="A0A316A2A0"/>
<dbReference type="SUPFAM" id="SSF46785">
    <property type="entry name" value="Winged helix' DNA-binding domain"/>
    <property type="match status" value="1"/>
</dbReference>
<dbReference type="PROSITE" id="PS50995">
    <property type="entry name" value="HTH_MARR_2"/>
    <property type="match status" value="1"/>
</dbReference>
<evidence type="ECO:0000259" key="4">
    <source>
        <dbReference type="PROSITE" id="PS50995"/>
    </source>
</evidence>
<dbReference type="InterPro" id="IPR055166">
    <property type="entry name" value="Transc_reg_Sar_Rot_HTH"/>
</dbReference>